<dbReference type="InterPro" id="IPR024548">
    <property type="entry name" value="Cu2_monoox_C"/>
</dbReference>
<keyword evidence="7" id="KW-1185">Reference proteome</keyword>
<keyword evidence="1" id="KW-1015">Disulfide bond</keyword>
<feature type="domain" description="DOMON" evidence="5">
    <location>
        <begin position="44"/>
        <end position="165"/>
    </location>
</feature>
<dbReference type="Gene3D" id="2.60.120.310">
    <property type="entry name" value="Copper type II, ascorbate-dependent monooxygenase, N-terminal domain"/>
    <property type="match status" value="1"/>
</dbReference>
<feature type="chain" id="PRO_5040187821" evidence="4">
    <location>
        <begin position="29"/>
        <end position="893"/>
    </location>
</feature>
<dbReference type="OrthoDB" id="193961at2759"/>
<dbReference type="Gene3D" id="2.60.120.230">
    <property type="match status" value="1"/>
</dbReference>
<feature type="transmembrane region" description="Helical" evidence="3">
    <location>
        <begin position="821"/>
        <end position="845"/>
    </location>
</feature>
<proteinExistence type="predicted"/>
<keyword evidence="6" id="KW-0503">Monooxygenase</keyword>
<dbReference type="GO" id="GO:0004500">
    <property type="term" value="F:dopamine beta-monooxygenase activity"/>
    <property type="evidence" value="ECO:0007669"/>
    <property type="project" value="InterPro"/>
</dbReference>
<evidence type="ECO:0000256" key="3">
    <source>
        <dbReference type="SAM" id="Phobius"/>
    </source>
</evidence>
<dbReference type="CDD" id="cd09631">
    <property type="entry name" value="DOMON_DOH"/>
    <property type="match status" value="1"/>
</dbReference>
<evidence type="ECO:0000256" key="4">
    <source>
        <dbReference type="SAM" id="SignalP"/>
    </source>
</evidence>
<feature type="transmembrane region" description="Helical" evidence="3">
    <location>
        <begin position="670"/>
        <end position="688"/>
    </location>
</feature>
<dbReference type="GO" id="GO:0005507">
    <property type="term" value="F:copper ion binding"/>
    <property type="evidence" value="ECO:0007669"/>
    <property type="project" value="InterPro"/>
</dbReference>
<name>A0A9N8H784_9STRA</name>
<dbReference type="SUPFAM" id="SSF49742">
    <property type="entry name" value="PHM/PNGase F"/>
    <property type="match status" value="2"/>
</dbReference>
<keyword evidence="3" id="KW-0812">Transmembrane</keyword>
<dbReference type="Pfam" id="PF03351">
    <property type="entry name" value="DOMON"/>
    <property type="match status" value="1"/>
</dbReference>
<feature type="region of interest" description="Disordered" evidence="2">
    <location>
        <begin position="871"/>
        <end position="893"/>
    </location>
</feature>
<feature type="signal peptide" evidence="4">
    <location>
        <begin position="1"/>
        <end position="28"/>
    </location>
</feature>
<sequence length="893" mass="99191">MTLPLRPVLDRCFALATLFLCLLHSARGSLPFQFERNATLVGGGCTDLKWTVDREALKITLQWKGEVGAEWTAFGISEYGGMKGADIAVVKFTGGDTGGGFQVEDRFSTVYGLPKLDFIKNVELLEAHHDDEGRIQATIERNLFTCDEEDIDIAAHQQYIICASGQLSEDGGMLYHGPDRATGVVNFMIDEELLFKRNLVAPPANSTKTYFGKGMVVHGNLDTAVTPLPFDIQMTNVSLDANIRTSYMCRVFNVSEHMTYTAYQMVWGEGNTGDNGDTNEVFHHQHFYYCPNPSAVSSHMDGEPWDCISNMPACDVMISNAVGTRLMEGPPGLHADLNAGVHVLLVHYENPFGKPIVNDTTGFRLWIQPPSLDSGSTQPGTMASHLGLYESLVIPADPQQKEITLQYLISGEATKEHLPQGGVQAIGSLLHMHKLGVRGRVSLIRNGTHIMDVYNHKSYDFNRQTADFTRWRYLPGDALIISCTYRPLVDRDVVGGNSVDDEMCHFYVGVAPAIPNYGRPIGVYVREGEPFKNTHMGTNITVDPRKLPYSDYKYPPTPKSNHDFVQLSDHRRNICKPLLMEMTESNTITYGDPAVYAQLVAIAAFVGVTLLSSKKFLRFLGIHTCDLRERRNAVVYLGELVFSTVALPIVCMDLASIYKEDATFNGVDPNMLIISRGLIMTQAVLYLMELFYRIDVRWSLVLHHITTSCTMMYLIVVAFVNFSLLALKFGMALIILAMSEQPLYIVLLLRLTGFRETHRSIWPRLCHIACFFFVASRVVVVILVVNLLVQQSGSSDIAWAYQEVSFSEWAPSSPFFTDPRAVNAVLTILLVAILFSNFFAVAAMLHMAKPPISVNITGSHDITEDDILNSQDKGGSLSSDQNESESLSKIHGA</sequence>
<comment type="caution">
    <text evidence="6">The sequence shown here is derived from an EMBL/GenBank/DDBJ whole genome shotgun (WGS) entry which is preliminary data.</text>
</comment>
<keyword evidence="6" id="KW-0560">Oxidoreductase</keyword>
<feature type="transmembrane region" description="Helical" evidence="3">
    <location>
        <begin position="634"/>
        <end position="658"/>
    </location>
</feature>
<dbReference type="InterPro" id="IPR008977">
    <property type="entry name" value="PHM/PNGase_F_dom_sf"/>
</dbReference>
<protein>
    <submittedName>
        <fullName evidence="6">DBH-like monooxygenase protein 2</fullName>
    </submittedName>
</protein>
<dbReference type="InterPro" id="IPR005018">
    <property type="entry name" value="DOMON_domain"/>
</dbReference>
<evidence type="ECO:0000256" key="2">
    <source>
        <dbReference type="SAM" id="MobiDB-lite"/>
    </source>
</evidence>
<organism evidence="6 7">
    <name type="scientific">Seminavis robusta</name>
    <dbReference type="NCBI Taxonomy" id="568900"/>
    <lineage>
        <taxon>Eukaryota</taxon>
        <taxon>Sar</taxon>
        <taxon>Stramenopiles</taxon>
        <taxon>Ochrophyta</taxon>
        <taxon>Bacillariophyta</taxon>
        <taxon>Bacillariophyceae</taxon>
        <taxon>Bacillariophycidae</taxon>
        <taxon>Naviculales</taxon>
        <taxon>Naviculaceae</taxon>
        <taxon>Seminavis</taxon>
    </lineage>
</organism>
<accession>A0A9N8H784</accession>
<reference evidence="6" key="1">
    <citation type="submission" date="2020-06" db="EMBL/GenBank/DDBJ databases">
        <authorList>
            <consortium name="Plant Systems Biology data submission"/>
        </authorList>
    </citation>
    <scope>NUCLEOTIDE SEQUENCE</scope>
    <source>
        <strain evidence="6">D6</strain>
    </source>
</reference>
<feature type="transmembrane region" description="Helical" evidence="3">
    <location>
        <begin position="700"/>
        <end position="723"/>
    </location>
</feature>
<dbReference type="PANTHER" id="PTHR10157">
    <property type="entry name" value="DOPAMINE BETA HYDROXYLASE RELATED"/>
    <property type="match status" value="1"/>
</dbReference>
<gene>
    <name evidence="6" type="ORF">SEMRO_122_G059040.1</name>
</gene>
<dbReference type="InterPro" id="IPR014784">
    <property type="entry name" value="Cu2_ascorb_mOase-like_C"/>
</dbReference>
<dbReference type="InterPro" id="IPR045266">
    <property type="entry name" value="DOH_DOMON"/>
</dbReference>
<evidence type="ECO:0000313" key="6">
    <source>
        <dbReference type="EMBL" id="CAB9501910.1"/>
    </source>
</evidence>
<feature type="transmembrane region" description="Helical" evidence="3">
    <location>
        <begin position="729"/>
        <end position="753"/>
    </location>
</feature>
<feature type="transmembrane region" description="Helical" evidence="3">
    <location>
        <begin position="595"/>
        <end position="613"/>
    </location>
</feature>
<keyword evidence="3" id="KW-0472">Membrane</keyword>
<dbReference type="SMART" id="SM00664">
    <property type="entry name" value="DoH"/>
    <property type="match status" value="1"/>
</dbReference>
<evidence type="ECO:0000259" key="5">
    <source>
        <dbReference type="PROSITE" id="PS50836"/>
    </source>
</evidence>
<feature type="compositionally biased region" description="Polar residues" evidence="2">
    <location>
        <begin position="871"/>
        <end position="887"/>
    </location>
</feature>
<dbReference type="InterPro" id="IPR000945">
    <property type="entry name" value="DBH-like"/>
</dbReference>
<dbReference type="Pfam" id="PF03712">
    <property type="entry name" value="Cu2_monoox_C"/>
    <property type="match status" value="1"/>
</dbReference>
<dbReference type="PANTHER" id="PTHR10157:SF23">
    <property type="entry name" value="MOXD1 HOMOLOG 1"/>
    <property type="match status" value="1"/>
</dbReference>
<evidence type="ECO:0000313" key="7">
    <source>
        <dbReference type="Proteomes" id="UP001153069"/>
    </source>
</evidence>
<dbReference type="Proteomes" id="UP001153069">
    <property type="component" value="Unassembled WGS sequence"/>
</dbReference>
<dbReference type="EMBL" id="CAICTM010000121">
    <property type="protein sequence ID" value="CAB9501910.1"/>
    <property type="molecule type" value="Genomic_DNA"/>
</dbReference>
<evidence type="ECO:0000256" key="1">
    <source>
        <dbReference type="ARBA" id="ARBA00023157"/>
    </source>
</evidence>
<dbReference type="PROSITE" id="PS50836">
    <property type="entry name" value="DOMON"/>
    <property type="match status" value="1"/>
</dbReference>
<keyword evidence="4" id="KW-0732">Signal</keyword>
<keyword evidence="3" id="KW-1133">Transmembrane helix</keyword>
<dbReference type="InterPro" id="IPR036939">
    <property type="entry name" value="Cu2_ascorb_mOase_N_sf"/>
</dbReference>
<dbReference type="AlphaFoldDB" id="A0A9N8H784"/>
<feature type="transmembrane region" description="Helical" evidence="3">
    <location>
        <begin position="765"/>
        <end position="789"/>
    </location>
</feature>